<keyword evidence="4" id="KW-1185">Reference proteome</keyword>
<gene>
    <name evidence="3" type="ORF">PSQ19_01575</name>
</gene>
<evidence type="ECO:0000313" key="3">
    <source>
        <dbReference type="EMBL" id="WDR02943.1"/>
    </source>
</evidence>
<evidence type="ECO:0000256" key="1">
    <source>
        <dbReference type="SAM" id="MobiDB-lite"/>
    </source>
</evidence>
<keyword evidence="2" id="KW-0472">Membrane</keyword>
<keyword evidence="2" id="KW-1133">Transmembrane helix</keyword>
<protein>
    <recommendedName>
        <fullName evidence="5">O-antigen ligase domain-containing protein</fullName>
    </recommendedName>
</protein>
<feature type="transmembrane region" description="Helical" evidence="2">
    <location>
        <begin position="24"/>
        <end position="42"/>
    </location>
</feature>
<dbReference type="PANTHER" id="PTHR37422:SF13">
    <property type="entry name" value="LIPOPOLYSACCHARIDE BIOSYNTHESIS PROTEIN PA4999-RELATED"/>
    <property type="match status" value="1"/>
</dbReference>
<sequence length="308" mass="35097">MSQVFPSIEISYKEPRWGLRRAQLFFEHPILMGVCLGSVLALTHMVAGRDMRFSRRWMHSTMVAFTAALSLSSGPMSGVLLQYLLIGWNWMLSQIKARWGILIALILMFIVAVQLFAKRPLPNILVSFAFEQDSGYFRILIWEFGTQSVARHPLLGVGLGSWDRPSWMPPSIDMFWLYNAIIFGLPGGLLMMGFFIAAVIAIGRVRNLDQRHYDYRAAYLITMASFFVTGWMVHFWNGTYVFFLFMVGAGMWILDAPRAAEAPAIEGNTRSRPSRVQPRAATGRGTPAERRTPRSPRTRSRNRERLAR</sequence>
<feature type="transmembrane region" description="Helical" evidence="2">
    <location>
        <begin position="215"/>
        <end position="233"/>
    </location>
</feature>
<feature type="transmembrane region" description="Helical" evidence="2">
    <location>
        <begin position="62"/>
        <end position="85"/>
    </location>
</feature>
<name>A0ABY7YNR3_9HYPH</name>
<reference evidence="3 4" key="1">
    <citation type="submission" date="2023-02" db="EMBL/GenBank/DDBJ databases">
        <title>Devosia algicola sp. nov., isolated from the phycosphere of marine algae.</title>
        <authorList>
            <person name="Kim J.M."/>
            <person name="Lee J.K."/>
            <person name="Choi B.J."/>
            <person name="Bayburt H."/>
            <person name="Jeon C.O."/>
        </authorList>
    </citation>
    <scope>NUCLEOTIDE SEQUENCE [LARGE SCALE GENOMIC DNA]</scope>
    <source>
        <strain evidence="3 4">G20-9</strain>
    </source>
</reference>
<feature type="region of interest" description="Disordered" evidence="1">
    <location>
        <begin position="264"/>
        <end position="308"/>
    </location>
</feature>
<dbReference type="InterPro" id="IPR051533">
    <property type="entry name" value="WaaL-like"/>
</dbReference>
<dbReference type="EMBL" id="CP118246">
    <property type="protein sequence ID" value="WDR02943.1"/>
    <property type="molecule type" value="Genomic_DNA"/>
</dbReference>
<organism evidence="3 4">
    <name type="scientific">Devosia algicola</name>
    <dbReference type="NCBI Taxonomy" id="3026418"/>
    <lineage>
        <taxon>Bacteria</taxon>
        <taxon>Pseudomonadati</taxon>
        <taxon>Pseudomonadota</taxon>
        <taxon>Alphaproteobacteria</taxon>
        <taxon>Hyphomicrobiales</taxon>
        <taxon>Devosiaceae</taxon>
        <taxon>Devosia</taxon>
    </lineage>
</organism>
<accession>A0ABY7YNR3</accession>
<proteinExistence type="predicted"/>
<dbReference type="PANTHER" id="PTHR37422">
    <property type="entry name" value="TEICHURONIC ACID BIOSYNTHESIS PROTEIN TUAE"/>
    <property type="match status" value="1"/>
</dbReference>
<dbReference type="Proteomes" id="UP001220530">
    <property type="component" value="Chromosome"/>
</dbReference>
<evidence type="ECO:0000313" key="4">
    <source>
        <dbReference type="Proteomes" id="UP001220530"/>
    </source>
</evidence>
<evidence type="ECO:0008006" key="5">
    <source>
        <dbReference type="Google" id="ProtNLM"/>
    </source>
</evidence>
<feature type="transmembrane region" description="Helical" evidence="2">
    <location>
        <begin position="175"/>
        <end position="203"/>
    </location>
</feature>
<evidence type="ECO:0000256" key="2">
    <source>
        <dbReference type="SAM" id="Phobius"/>
    </source>
</evidence>
<keyword evidence="2" id="KW-0812">Transmembrane</keyword>
<feature type="transmembrane region" description="Helical" evidence="2">
    <location>
        <begin position="97"/>
        <end position="117"/>
    </location>
</feature>
<dbReference type="RefSeq" id="WP_282219345.1">
    <property type="nucleotide sequence ID" value="NZ_CP118246.1"/>
</dbReference>